<evidence type="ECO:0008006" key="3">
    <source>
        <dbReference type="Google" id="ProtNLM"/>
    </source>
</evidence>
<reference evidence="1 2" key="1">
    <citation type="submission" date="2016-08" db="EMBL/GenBank/DDBJ databases">
        <authorList>
            <person name="Seilhamer J.J."/>
        </authorList>
    </citation>
    <scope>NUCLEOTIDE SEQUENCE [LARGE SCALE GENOMIC DNA]</scope>
    <source>
        <strain evidence="1 2">PH27A</strain>
    </source>
</reference>
<comment type="caution">
    <text evidence="1">The sequence shown here is derived from an EMBL/GenBank/DDBJ whole genome shotgun (WGS) entry which is preliminary data.</text>
</comment>
<gene>
    <name evidence="1" type="ORF">BFW38_01970</name>
</gene>
<evidence type="ECO:0000313" key="2">
    <source>
        <dbReference type="Proteomes" id="UP000094291"/>
    </source>
</evidence>
<evidence type="ECO:0000313" key="1">
    <source>
        <dbReference type="EMBL" id="ODC02493.1"/>
    </source>
</evidence>
<protein>
    <recommendedName>
        <fullName evidence="3">PilZ domain-containing protein</fullName>
    </recommendedName>
</protein>
<dbReference type="Proteomes" id="UP000094291">
    <property type="component" value="Unassembled WGS sequence"/>
</dbReference>
<accession>A0A1E2V6F5</accession>
<organism evidence="1 2">
    <name type="scientific">Terasakiispira papahanaumokuakeensis</name>
    <dbReference type="NCBI Taxonomy" id="197479"/>
    <lineage>
        <taxon>Bacteria</taxon>
        <taxon>Pseudomonadati</taxon>
        <taxon>Pseudomonadota</taxon>
        <taxon>Gammaproteobacteria</taxon>
        <taxon>Oceanospirillales</taxon>
        <taxon>Terasakiispira</taxon>
    </lineage>
</organism>
<keyword evidence="2" id="KW-1185">Reference proteome</keyword>
<dbReference type="EMBL" id="MDTQ01000001">
    <property type="protein sequence ID" value="ODC02493.1"/>
    <property type="molecule type" value="Genomic_DNA"/>
</dbReference>
<proteinExistence type="predicted"/>
<sequence>MSITPPRHDHQAHLKARRYYPKLQLSLPLTILLEGQTHTYRTLDLNLDQLRIRCTKSQRDSLIPSASPAVPGAQIHHSLQLTLPHQQVIPMEACIQASRRQTQHLFEITFKLTQLEGQSRHQLAHYLEQQLSSNPHTFASS</sequence>
<name>A0A1E2V6F5_9GAMM</name>
<dbReference type="RefSeq" id="WP_068996878.1">
    <property type="nucleotide sequence ID" value="NZ_MDTQ01000001.1"/>
</dbReference>
<dbReference type="AlphaFoldDB" id="A0A1E2V6F5"/>